<dbReference type="AlphaFoldDB" id="A0AAV2INQ6"/>
<feature type="region of interest" description="Disordered" evidence="1">
    <location>
        <begin position="124"/>
        <end position="203"/>
    </location>
</feature>
<organism evidence="2 3">
    <name type="scientific">Lymnaea stagnalis</name>
    <name type="common">Great pond snail</name>
    <name type="synonym">Helix stagnalis</name>
    <dbReference type="NCBI Taxonomy" id="6523"/>
    <lineage>
        <taxon>Eukaryota</taxon>
        <taxon>Metazoa</taxon>
        <taxon>Spiralia</taxon>
        <taxon>Lophotrochozoa</taxon>
        <taxon>Mollusca</taxon>
        <taxon>Gastropoda</taxon>
        <taxon>Heterobranchia</taxon>
        <taxon>Euthyneura</taxon>
        <taxon>Panpulmonata</taxon>
        <taxon>Hygrophila</taxon>
        <taxon>Lymnaeoidea</taxon>
        <taxon>Lymnaeidae</taxon>
        <taxon>Lymnaea</taxon>
    </lineage>
</organism>
<feature type="non-terminal residue" evidence="2">
    <location>
        <position position="867"/>
    </location>
</feature>
<evidence type="ECO:0000256" key="1">
    <source>
        <dbReference type="SAM" id="MobiDB-lite"/>
    </source>
</evidence>
<dbReference type="Proteomes" id="UP001497497">
    <property type="component" value="Unassembled WGS sequence"/>
</dbReference>
<feature type="compositionally biased region" description="Polar residues" evidence="1">
    <location>
        <begin position="134"/>
        <end position="143"/>
    </location>
</feature>
<feature type="region of interest" description="Disordered" evidence="1">
    <location>
        <begin position="226"/>
        <end position="293"/>
    </location>
</feature>
<feature type="non-terminal residue" evidence="2">
    <location>
        <position position="1"/>
    </location>
</feature>
<feature type="compositionally biased region" description="Polar residues" evidence="1">
    <location>
        <begin position="1"/>
        <end position="22"/>
    </location>
</feature>
<reference evidence="2 3" key="1">
    <citation type="submission" date="2024-04" db="EMBL/GenBank/DDBJ databases">
        <authorList>
            <consortium name="Genoscope - CEA"/>
            <person name="William W."/>
        </authorList>
    </citation>
    <scope>NUCLEOTIDE SEQUENCE [LARGE SCALE GENOMIC DNA]</scope>
</reference>
<feature type="compositionally biased region" description="Basic residues" evidence="1">
    <location>
        <begin position="581"/>
        <end position="592"/>
    </location>
</feature>
<comment type="caution">
    <text evidence="2">The sequence shown here is derived from an EMBL/GenBank/DDBJ whole genome shotgun (WGS) entry which is preliminary data.</text>
</comment>
<feature type="compositionally biased region" description="Low complexity" evidence="1">
    <location>
        <begin position="160"/>
        <end position="174"/>
    </location>
</feature>
<evidence type="ECO:0000313" key="2">
    <source>
        <dbReference type="EMBL" id="CAL1547946.1"/>
    </source>
</evidence>
<feature type="compositionally biased region" description="Basic and acidic residues" evidence="1">
    <location>
        <begin position="77"/>
        <end position="90"/>
    </location>
</feature>
<feature type="compositionally biased region" description="Polar residues" evidence="1">
    <location>
        <begin position="417"/>
        <end position="445"/>
    </location>
</feature>
<feature type="region of interest" description="Disordered" evidence="1">
    <location>
        <begin position="489"/>
        <end position="557"/>
    </location>
</feature>
<evidence type="ECO:0000313" key="3">
    <source>
        <dbReference type="Proteomes" id="UP001497497"/>
    </source>
</evidence>
<accession>A0AAV2INQ6</accession>
<feature type="region of interest" description="Disordered" evidence="1">
    <location>
        <begin position="77"/>
        <end position="101"/>
    </location>
</feature>
<keyword evidence="3" id="KW-1185">Reference proteome</keyword>
<protein>
    <submittedName>
        <fullName evidence="2">Uncharacterized protein</fullName>
    </submittedName>
</protein>
<gene>
    <name evidence="2" type="ORF">GSLYS_00021263001</name>
</gene>
<proteinExistence type="predicted"/>
<feature type="region of interest" description="Disordered" evidence="1">
    <location>
        <begin position="392"/>
        <end position="460"/>
    </location>
</feature>
<dbReference type="EMBL" id="CAXITT010001113">
    <property type="protein sequence ID" value="CAL1547946.1"/>
    <property type="molecule type" value="Genomic_DNA"/>
</dbReference>
<feature type="compositionally biased region" description="Basic and acidic residues" evidence="1">
    <location>
        <begin position="23"/>
        <end position="36"/>
    </location>
</feature>
<feature type="region of interest" description="Disordered" evidence="1">
    <location>
        <begin position="577"/>
        <end position="641"/>
    </location>
</feature>
<name>A0AAV2INQ6_LYMST</name>
<sequence>PSFDSKTNTLTGTNRKMNSTSFRDVKRPDPDGVRESRRYRKKNRYSMPPKNEEYVYMGSFENLHLCDSLDKRQHLENERLSHDDPKDKAKNNRYSMPAKNPDCVYMGSFENIFFRNGGDKDKGNLFSLPKDETASSNSRSWDSSFADGPQREGTSQTKTNRSANASSKSNISNSGDELSETNKSSFFTSERKDSSDGNSKTVVTPSVMISPVNKAATSAKREDDFFDDSLPLEKSPRPANPFSRAGGRSSCMPGNKRTVAPPPAFYDPTSVPSGLKPTSVPSGLKPTSVPSGLKPSDASSIYLNGVKCFQIPPPPNYTPPWEEMEVVQARLVELNGGCHKGSQADISFDSVSLNMEDRDMSLNILDAKTIPVVIPSQQNNLSNLHESQKVKANTGTIGTSPTCVKNYPGLRDKHLLSPSSPRSVLNESRSSQGSDSVFENTTHRPPSQHLKPDASKRNSSPCNSNAYEYIYLCSSTKSPVITIPELKSRENLNNSGEKMNPPVQDPSETNRASVRKAVVTSTPKSVRRPQNDVERKSAAGQPVPSPRKRLSCSSPDVANGNLANGNVLTLVNIGDVDATGRKKTPPVPKKRQNLSYSSSSCSQGDTNLQLRPVSRADPTDPNRQSNNSSVGPAGRLQKSDSVKPYMTTAVVGPTATVTLSDTAHHIYEDVVIKPTLPKAVTPAPSGPQHYEECGSLTKATTAENEYFYLSMDPGSYSGGLVSPLQTLQLRTSPQSRRRKDAPDCLSIGYFSPSSPRPFFTGLSSSTCDLDTLDHKEHDYSNWMVRPFPATADDETCVADDELSGCNDDDEEDLRKVKTKSLKKWKSADDIIRSGSIVDRSMILAKRRRLRMRDRTSKPLVFSSTETD</sequence>
<feature type="region of interest" description="Disordered" evidence="1">
    <location>
        <begin position="1"/>
        <end position="50"/>
    </location>
</feature>
<feature type="compositionally biased region" description="Polar residues" evidence="1">
    <location>
        <begin position="621"/>
        <end position="630"/>
    </location>
</feature>
<feature type="compositionally biased region" description="Basic and acidic residues" evidence="1">
    <location>
        <begin position="124"/>
        <end position="133"/>
    </location>
</feature>
<feature type="compositionally biased region" description="Polar residues" evidence="1">
    <location>
        <begin position="392"/>
        <end position="403"/>
    </location>
</feature>